<reference evidence="3 4" key="1">
    <citation type="journal article" date="2023" name="Life. Sci Alliance">
        <title>Evolutionary insights into 3D genome organization and epigenetic landscape of Vigna mungo.</title>
        <authorList>
            <person name="Junaid A."/>
            <person name="Singh B."/>
            <person name="Bhatia S."/>
        </authorList>
    </citation>
    <scope>NUCLEOTIDE SEQUENCE [LARGE SCALE GENOMIC DNA]</scope>
    <source>
        <strain evidence="3">Urdbean</strain>
    </source>
</reference>
<evidence type="ECO:0000313" key="3">
    <source>
        <dbReference type="EMBL" id="WVZ07051.1"/>
    </source>
</evidence>
<keyword evidence="4" id="KW-1185">Reference proteome</keyword>
<feature type="region of interest" description="Disordered" evidence="1">
    <location>
        <begin position="377"/>
        <end position="398"/>
    </location>
</feature>
<accession>A0AAQ3RWN3</accession>
<sequence length="398" mass="43950">MDDAIDCVFHHGGKFVNYGTLKYEGDTTTLSFDLDMWSYFVVVSVVKSFGYDNFKQLWYCVGGGLVLENTLEELIDDTGAMHMANLARLNGEVHLYVVHVVSEPEVIHMLEYVTNDEREVEGHGEVQEEGEEDGDEVDGEVDGDLEDGDGVEVDGNLEEVHEGQEDGDVVEVEIEGHGHVQELHQVEEDVHGVEVEVQVEGHGDGDEEQKLDVCEGVVEDEVDVCSWSTSSDEGHVHGNNECLEGLVNVSVECDIDGNIDGNVEVEVESLKDNDDVSVECDHCDDRCLSNEEWKSEELLTATDNDEEVNDSEGYGRTLWVHAVTVTVAQPTTTRMIPCFVEIIPVEEDETGDEPERGVVFDEKKTEKIDTMIGDGEIVSEEGESTVSPNKAPLLDLAL</sequence>
<feature type="compositionally biased region" description="Acidic residues" evidence="1">
    <location>
        <begin position="127"/>
        <end position="150"/>
    </location>
</feature>
<evidence type="ECO:0000256" key="1">
    <source>
        <dbReference type="SAM" id="MobiDB-lite"/>
    </source>
</evidence>
<gene>
    <name evidence="3" type="ORF">V8G54_020397</name>
</gene>
<dbReference type="EMBL" id="CP144695">
    <property type="protein sequence ID" value="WVZ07051.1"/>
    <property type="molecule type" value="Genomic_DNA"/>
</dbReference>
<evidence type="ECO:0000313" key="4">
    <source>
        <dbReference type="Proteomes" id="UP001374535"/>
    </source>
</evidence>
<dbReference type="AlphaFoldDB" id="A0AAQ3RWN3"/>
<dbReference type="InterPro" id="IPR058594">
    <property type="entry name" value="PB1-like_dom_pln"/>
</dbReference>
<proteinExistence type="predicted"/>
<feature type="region of interest" description="Disordered" evidence="1">
    <location>
        <begin position="120"/>
        <end position="150"/>
    </location>
</feature>
<evidence type="ECO:0000259" key="2">
    <source>
        <dbReference type="Pfam" id="PF26130"/>
    </source>
</evidence>
<name>A0AAQ3RWN3_VIGMU</name>
<dbReference type="Pfam" id="PF26130">
    <property type="entry name" value="PB1-like"/>
    <property type="match status" value="1"/>
</dbReference>
<protein>
    <recommendedName>
        <fullName evidence="2">PB1-like domain-containing protein</fullName>
    </recommendedName>
</protein>
<dbReference type="Proteomes" id="UP001374535">
    <property type="component" value="Chromosome 6"/>
</dbReference>
<feature type="domain" description="PB1-like" evidence="2">
    <location>
        <begin position="1"/>
        <end position="99"/>
    </location>
</feature>
<organism evidence="3 4">
    <name type="scientific">Vigna mungo</name>
    <name type="common">Black gram</name>
    <name type="synonym">Phaseolus mungo</name>
    <dbReference type="NCBI Taxonomy" id="3915"/>
    <lineage>
        <taxon>Eukaryota</taxon>
        <taxon>Viridiplantae</taxon>
        <taxon>Streptophyta</taxon>
        <taxon>Embryophyta</taxon>
        <taxon>Tracheophyta</taxon>
        <taxon>Spermatophyta</taxon>
        <taxon>Magnoliopsida</taxon>
        <taxon>eudicotyledons</taxon>
        <taxon>Gunneridae</taxon>
        <taxon>Pentapetalae</taxon>
        <taxon>rosids</taxon>
        <taxon>fabids</taxon>
        <taxon>Fabales</taxon>
        <taxon>Fabaceae</taxon>
        <taxon>Papilionoideae</taxon>
        <taxon>50 kb inversion clade</taxon>
        <taxon>NPAAA clade</taxon>
        <taxon>indigoferoid/millettioid clade</taxon>
        <taxon>Phaseoleae</taxon>
        <taxon>Vigna</taxon>
    </lineage>
</organism>